<evidence type="ECO:0000256" key="2">
    <source>
        <dbReference type="SAM" id="Phobius"/>
    </source>
</evidence>
<gene>
    <name evidence="3" type="primary">bepE_5</name>
    <name evidence="3" type="ORF">Pan216_56700</name>
</gene>
<dbReference type="Proteomes" id="UP000317093">
    <property type="component" value="Chromosome"/>
</dbReference>
<dbReference type="Gene3D" id="3.30.70.1320">
    <property type="entry name" value="Multidrug efflux transporter AcrB pore domain like"/>
    <property type="match status" value="1"/>
</dbReference>
<dbReference type="OrthoDB" id="9757904at2"/>
<feature type="transmembrane region" description="Helical" evidence="2">
    <location>
        <begin position="935"/>
        <end position="958"/>
    </location>
</feature>
<dbReference type="Gene3D" id="3.30.70.1440">
    <property type="entry name" value="Multidrug efflux transporter AcrB pore domain"/>
    <property type="match status" value="1"/>
</dbReference>
<dbReference type="PANTHER" id="PTHR32063:SF0">
    <property type="entry name" value="SWARMING MOTILITY PROTEIN SWRC"/>
    <property type="match status" value="1"/>
</dbReference>
<keyword evidence="2" id="KW-0472">Membrane</keyword>
<keyword evidence="2" id="KW-1133">Transmembrane helix</keyword>
<organism evidence="3 4">
    <name type="scientific">Kolteria novifilia</name>
    <dbReference type="NCBI Taxonomy" id="2527975"/>
    <lineage>
        <taxon>Bacteria</taxon>
        <taxon>Pseudomonadati</taxon>
        <taxon>Planctomycetota</taxon>
        <taxon>Planctomycetia</taxon>
        <taxon>Kolteriales</taxon>
        <taxon>Kolteriaceae</taxon>
        <taxon>Kolteria</taxon>
    </lineage>
</organism>
<dbReference type="SUPFAM" id="SSF82693">
    <property type="entry name" value="Multidrug efflux transporter AcrB pore domain, PN1, PN2, PC1 and PC2 subdomains"/>
    <property type="match status" value="2"/>
</dbReference>
<name>A0A518BCS0_9BACT</name>
<dbReference type="Pfam" id="PF00873">
    <property type="entry name" value="ACR_tran"/>
    <property type="match status" value="2"/>
</dbReference>
<dbReference type="Gene3D" id="3.30.70.1430">
    <property type="entry name" value="Multidrug efflux transporter AcrB pore domain"/>
    <property type="match status" value="2"/>
</dbReference>
<dbReference type="InterPro" id="IPR027463">
    <property type="entry name" value="AcrB_DN_DC_subdom"/>
</dbReference>
<feature type="transmembrane region" description="Helical" evidence="2">
    <location>
        <begin position="339"/>
        <end position="359"/>
    </location>
</feature>
<reference evidence="3 4" key="1">
    <citation type="submission" date="2019-02" db="EMBL/GenBank/DDBJ databases">
        <title>Deep-cultivation of Planctomycetes and their phenomic and genomic characterization uncovers novel biology.</title>
        <authorList>
            <person name="Wiegand S."/>
            <person name="Jogler M."/>
            <person name="Boedeker C."/>
            <person name="Pinto D."/>
            <person name="Vollmers J."/>
            <person name="Rivas-Marin E."/>
            <person name="Kohn T."/>
            <person name="Peeters S.H."/>
            <person name="Heuer A."/>
            <person name="Rast P."/>
            <person name="Oberbeckmann S."/>
            <person name="Bunk B."/>
            <person name="Jeske O."/>
            <person name="Meyerdierks A."/>
            <person name="Storesund J.E."/>
            <person name="Kallscheuer N."/>
            <person name="Luecker S."/>
            <person name="Lage O.M."/>
            <person name="Pohl T."/>
            <person name="Merkel B.J."/>
            <person name="Hornburger P."/>
            <person name="Mueller R.-W."/>
            <person name="Bruemmer F."/>
            <person name="Labrenz M."/>
            <person name="Spormann A.M."/>
            <person name="Op den Camp H."/>
            <person name="Overmann J."/>
            <person name="Amann R."/>
            <person name="Jetten M.S.M."/>
            <person name="Mascher T."/>
            <person name="Medema M.H."/>
            <person name="Devos D.P."/>
            <person name="Kaster A.-K."/>
            <person name="Ovreas L."/>
            <person name="Rohde M."/>
            <person name="Galperin M.Y."/>
            <person name="Jogler C."/>
        </authorList>
    </citation>
    <scope>NUCLEOTIDE SEQUENCE [LARGE SCALE GENOMIC DNA]</scope>
    <source>
        <strain evidence="3 4">Pan216</strain>
    </source>
</reference>
<proteinExistence type="predicted"/>
<keyword evidence="4" id="KW-1185">Reference proteome</keyword>
<dbReference type="EMBL" id="CP036279">
    <property type="protein sequence ID" value="QDU64778.1"/>
    <property type="molecule type" value="Genomic_DNA"/>
</dbReference>
<feature type="transmembrane region" description="Helical" evidence="2">
    <location>
        <begin position="528"/>
        <end position="549"/>
    </location>
</feature>
<feature type="transmembrane region" description="Helical" evidence="2">
    <location>
        <begin position="469"/>
        <end position="488"/>
    </location>
</feature>
<feature type="transmembrane region" description="Helical" evidence="2">
    <location>
        <begin position="1009"/>
        <end position="1029"/>
    </location>
</feature>
<feature type="transmembrane region" description="Helical" evidence="2">
    <location>
        <begin position="437"/>
        <end position="457"/>
    </location>
</feature>
<feature type="transmembrane region" description="Helical" evidence="2">
    <location>
        <begin position="1041"/>
        <end position="1066"/>
    </location>
</feature>
<dbReference type="SUPFAM" id="SSF82866">
    <property type="entry name" value="Multidrug efflux transporter AcrB transmembrane domain"/>
    <property type="match status" value="2"/>
</dbReference>
<dbReference type="SUPFAM" id="SSF82714">
    <property type="entry name" value="Multidrug efflux transporter AcrB TolC docking domain, DN and DC subdomains"/>
    <property type="match status" value="2"/>
</dbReference>
<dbReference type="KEGG" id="knv:Pan216_56700"/>
<dbReference type="PRINTS" id="PR00702">
    <property type="entry name" value="ACRIFLAVINRP"/>
</dbReference>
<evidence type="ECO:0000256" key="1">
    <source>
        <dbReference type="SAM" id="MobiDB-lite"/>
    </source>
</evidence>
<feature type="transmembrane region" description="Helical" evidence="2">
    <location>
        <begin position="392"/>
        <end position="417"/>
    </location>
</feature>
<dbReference type="AlphaFoldDB" id="A0A518BCS0"/>
<dbReference type="Gene3D" id="3.30.2090.10">
    <property type="entry name" value="Multidrug efflux transporter AcrB TolC docking domain, DN and DC subdomains"/>
    <property type="match status" value="2"/>
</dbReference>
<dbReference type="InterPro" id="IPR001036">
    <property type="entry name" value="Acrflvin-R"/>
</dbReference>
<protein>
    <submittedName>
        <fullName evidence="3">Efflux pump membrane transporter BepE</fullName>
    </submittedName>
</protein>
<sequence>MPLIRFAIENPVKVAVGVMLLILFGLVGVTRMPVQLTPEVEIPQITVATRWPGASSFEIEREIVDEQEEQLNTVEGLSKLESESSDSNGNIVLEFPVGTDIDAARQLVDNRLNQVKEYPPDADRPVISSLNSSNSRAVAWLMLRPSPGHEDEIDIEKERTFAQKIVEPELEKVNGVGAVNTFGGRERRLEVIVDPHRLAARELTIADLREALVGQNKDTSGGDVWEGKRRYVLRTLGRFRTPEQVEQVIIARRDGQPVYVRDVAIVQLGTKKPDSIVRQKGQTTIALQILRRTGANVLTLMEGLREKVDQLNNGLLAERGLELEQVYDETDYISESISLVQSNIAVAGILTFLILLIFLRNFWPTVIIGVAIPASIIGTFFLFWQFGRTLNVISLAGMAFAVGMVVDNAIVVMESIYRHFEMGKSKVQAARDGTLEVWGAVLASTLTTLAVFVPVIFIEGEAGQLFRDIALAISCAVALSLVVAVLVIPAASAQILRRGSGSGSESRLGGGFVRAVLGINRGIQRSTLARIATVVVCIGVSIGGSWLLWPSVEYLPQGNRNLLIGFLIPPPGYNYDHMVDIGKRVEKKLAPLWDPESGAAEEAGIPGIEHFFFVASARNLFMGARATDGARVAELIPPLREATGGIPGMIAVVTQTSLFENALSGGRTIDIEITGDRVEKLVEIGRQAFGMMAAQAADPASPLFGSQLRPVPGLDVANPEIHVVPKWEQAADLGISASELGYAIDALVDGAYTGDYYDENQKIDLEIIGEEQHAKRIDQLDQLYISTDDGQLVPLSVVARIELSSGPEQINHRGRRRAITIQVTPSQSTPLEIARQTIQNSVVDQLVASGVTEEGRYRVELAGTADKLTEAWSALWFNLLLAALITYLVMAGLFESFLYPLVIMASVPQAAVGGFGALFVTNLATMYFLGRVTSLDVVTMLGFVILIGTVVNNAILIVDQALQLIRDEQEEMRHLSGYDEGIDEDFERRSSLIARESVLDSTRTRIRPIFMSATTTVLGLLPLVIVPGAGSEIYRGLGSVVLGGIVVSTLLTLVLVPTLFTLVWDARQFVRDRFRRQPSPEPEEGGPSGEGESPAPAEVSTDAN</sequence>
<dbReference type="RefSeq" id="WP_145263208.1">
    <property type="nucleotide sequence ID" value="NZ_CP036279.1"/>
</dbReference>
<dbReference type="GO" id="GO:0042910">
    <property type="term" value="F:xenobiotic transmembrane transporter activity"/>
    <property type="evidence" value="ECO:0007669"/>
    <property type="project" value="TreeGrafter"/>
</dbReference>
<feature type="transmembrane region" description="Helical" evidence="2">
    <location>
        <begin position="12"/>
        <end position="34"/>
    </location>
</feature>
<accession>A0A518BCS0</accession>
<dbReference type="GO" id="GO:0005886">
    <property type="term" value="C:plasma membrane"/>
    <property type="evidence" value="ECO:0007669"/>
    <property type="project" value="TreeGrafter"/>
</dbReference>
<keyword evidence="2" id="KW-0812">Transmembrane</keyword>
<dbReference type="PANTHER" id="PTHR32063">
    <property type="match status" value="1"/>
</dbReference>
<feature type="region of interest" description="Disordered" evidence="1">
    <location>
        <begin position="1074"/>
        <end position="1104"/>
    </location>
</feature>
<feature type="transmembrane region" description="Helical" evidence="2">
    <location>
        <begin position="875"/>
        <end position="898"/>
    </location>
</feature>
<evidence type="ECO:0000313" key="4">
    <source>
        <dbReference type="Proteomes" id="UP000317093"/>
    </source>
</evidence>
<dbReference type="Gene3D" id="1.20.1640.10">
    <property type="entry name" value="Multidrug efflux transporter AcrB transmembrane domain"/>
    <property type="match status" value="2"/>
</dbReference>
<feature type="transmembrane region" description="Helical" evidence="2">
    <location>
        <begin position="366"/>
        <end position="386"/>
    </location>
</feature>
<evidence type="ECO:0000313" key="3">
    <source>
        <dbReference type="EMBL" id="QDU64778.1"/>
    </source>
</evidence>